<dbReference type="Pfam" id="PF02627">
    <property type="entry name" value="CMD"/>
    <property type="match status" value="1"/>
</dbReference>
<keyword evidence="4" id="KW-1185">Reference proteome</keyword>
<dbReference type="InterPro" id="IPR029032">
    <property type="entry name" value="AhpD-like"/>
</dbReference>
<dbReference type="NCBIfam" id="TIGR00778">
    <property type="entry name" value="ahpD_dom"/>
    <property type="match status" value="1"/>
</dbReference>
<organism evidence="3 4">
    <name type="scientific">Dichotomicrobium thermohalophilum</name>
    <dbReference type="NCBI Taxonomy" id="933063"/>
    <lineage>
        <taxon>Bacteria</taxon>
        <taxon>Pseudomonadati</taxon>
        <taxon>Pseudomonadota</taxon>
        <taxon>Alphaproteobacteria</taxon>
        <taxon>Hyphomicrobiales</taxon>
        <taxon>Hyphomicrobiaceae</taxon>
        <taxon>Dichotomicrobium</taxon>
    </lineage>
</organism>
<dbReference type="RefSeq" id="WP_170144423.1">
    <property type="nucleotide sequence ID" value="NZ_QXDF01000002.1"/>
</dbReference>
<evidence type="ECO:0000259" key="2">
    <source>
        <dbReference type="Pfam" id="PF02627"/>
    </source>
</evidence>
<keyword evidence="1" id="KW-0732">Signal</keyword>
<accession>A0A397PFE3</accession>
<dbReference type="GO" id="GO:0051920">
    <property type="term" value="F:peroxiredoxin activity"/>
    <property type="evidence" value="ECO:0007669"/>
    <property type="project" value="InterPro"/>
</dbReference>
<dbReference type="Proteomes" id="UP000266273">
    <property type="component" value="Unassembled WGS sequence"/>
</dbReference>
<dbReference type="InterPro" id="IPR004675">
    <property type="entry name" value="AhpD_core"/>
</dbReference>
<feature type="chain" id="PRO_5017436254" evidence="1">
    <location>
        <begin position="26"/>
        <end position="135"/>
    </location>
</feature>
<proteinExistence type="predicted"/>
<protein>
    <submittedName>
        <fullName evidence="3">AhpD family alkylhydroperoxidase</fullName>
    </submittedName>
</protein>
<gene>
    <name evidence="3" type="ORF">BXY53_2241</name>
</gene>
<feature type="signal peptide" evidence="1">
    <location>
        <begin position="1"/>
        <end position="25"/>
    </location>
</feature>
<evidence type="ECO:0000313" key="3">
    <source>
        <dbReference type="EMBL" id="RIA47678.1"/>
    </source>
</evidence>
<keyword evidence="3" id="KW-0575">Peroxidase</keyword>
<evidence type="ECO:0000256" key="1">
    <source>
        <dbReference type="SAM" id="SignalP"/>
    </source>
</evidence>
<evidence type="ECO:0000313" key="4">
    <source>
        <dbReference type="Proteomes" id="UP000266273"/>
    </source>
</evidence>
<sequence length="135" mass="14605">MKTLMLPTVLMALVMAAVPASNVQGQEPPTFMKKTFPEQGVEAAWQEFQAVMGPGTALEPKTKELIALAVAAQIPCDYCVHYHTAAAKAQGASQAEIKDALASSALVRQWSTMLNGSEYDDETWRQEVDAMFAGQ</sequence>
<comment type="caution">
    <text evidence="3">The sequence shown here is derived from an EMBL/GenBank/DDBJ whole genome shotgun (WGS) entry which is preliminary data.</text>
</comment>
<dbReference type="InterPro" id="IPR003779">
    <property type="entry name" value="CMD-like"/>
</dbReference>
<dbReference type="PANTHER" id="PTHR33930">
    <property type="entry name" value="ALKYL HYDROPEROXIDE REDUCTASE AHPD"/>
    <property type="match status" value="1"/>
</dbReference>
<reference evidence="3 4" key="1">
    <citation type="submission" date="2018-08" db="EMBL/GenBank/DDBJ databases">
        <title>Genomic Encyclopedia of Archaeal and Bacterial Type Strains, Phase II (KMG-II): from individual species to whole genera.</title>
        <authorList>
            <person name="Goeker M."/>
        </authorList>
    </citation>
    <scope>NUCLEOTIDE SEQUENCE [LARGE SCALE GENOMIC DNA]</scope>
    <source>
        <strain evidence="3 4">DSM 5002</strain>
    </source>
</reference>
<dbReference type="Gene3D" id="1.20.1290.10">
    <property type="entry name" value="AhpD-like"/>
    <property type="match status" value="1"/>
</dbReference>
<feature type="domain" description="Carboxymuconolactone decarboxylase-like" evidence="2">
    <location>
        <begin position="42"/>
        <end position="116"/>
    </location>
</feature>
<dbReference type="AlphaFoldDB" id="A0A397PFE3"/>
<dbReference type="PANTHER" id="PTHR33930:SF2">
    <property type="entry name" value="BLR3452 PROTEIN"/>
    <property type="match status" value="1"/>
</dbReference>
<keyword evidence="3" id="KW-0560">Oxidoreductase</keyword>
<dbReference type="EMBL" id="QXDF01000002">
    <property type="protein sequence ID" value="RIA47678.1"/>
    <property type="molecule type" value="Genomic_DNA"/>
</dbReference>
<name>A0A397PFE3_9HYPH</name>
<dbReference type="SUPFAM" id="SSF69118">
    <property type="entry name" value="AhpD-like"/>
    <property type="match status" value="1"/>
</dbReference>